<dbReference type="InterPro" id="IPR036271">
    <property type="entry name" value="Tet_transcr_reg_TetR-rel_C_sf"/>
</dbReference>
<comment type="caution">
    <text evidence="6">The sequence shown here is derived from an EMBL/GenBank/DDBJ whole genome shotgun (WGS) entry which is preliminary data.</text>
</comment>
<dbReference type="Gene3D" id="1.10.357.10">
    <property type="entry name" value="Tetracycline Repressor, domain 2"/>
    <property type="match status" value="1"/>
</dbReference>
<dbReference type="RefSeq" id="WP_067375913.1">
    <property type="nucleotide sequence ID" value="NZ_BDQI01000023.1"/>
</dbReference>
<dbReference type="PANTHER" id="PTHR30055:SF149">
    <property type="entry name" value="TETR-FAMILY TRANSCRIPTIONAL REGULATOR"/>
    <property type="match status" value="1"/>
</dbReference>
<evidence type="ECO:0000259" key="5">
    <source>
        <dbReference type="PROSITE" id="PS50977"/>
    </source>
</evidence>
<dbReference type="InterPro" id="IPR009057">
    <property type="entry name" value="Homeodomain-like_sf"/>
</dbReference>
<dbReference type="GO" id="GO:0003700">
    <property type="term" value="F:DNA-binding transcription factor activity"/>
    <property type="evidence" value="ECO:0007669"/>
    <property type="project" value="TreeGrafter"/>
</dbReference>
<dbReference type="InterPro" id="IPR001647">
    <property type="entry name" value="HTH_TetR"/>
</dbReference>
<evidence type="ECO:0000256" key="4">
    <source>
        <dbReference type="PROSITE-ProRule" id="PRU00335"/>
    </source>
</evidence>
<name>A0A250VPF8_STROL</name>
<dbReference type="STRING" id="1963.AQJ27_31495"/>
<evidence type="ECO:0000256" key="2">
    <source>
        <dbReference type="ARBA" id="ARBA00023125"/>
    </source>
</evidence>
<keyword evidence="7" id="KW-1185">Reference proteome</keyword>
<dbReference type="GO" id="GO:0000976">
    <property type="term" value="F:transcription cis-regulatory region binding"/>
    <property type="evidence" value="ECO:0007669"/>
    <property type="project" value="TreeGrafter"/>
</dbReference>
<organism evidence="6 7">
    <name type="scientific">Streptomyces olivochromogenes</name>
    <dbReference type="NCBI Taxonomy" id="1963"/>
    <lineage>
        <taxon>Bacteria</taxon>
        <taxon>Bacillati</taxon>
        <taxon>Actinomycetota</taxon>
        <taxon>Actinomycetes</taxon>
        <taxon>Kitasatosporales</taxon>
        <taxon>Streptomycetaceae</taxon>
        <taxon>Streptomyces</taxon>
    </lineage>
</organism>
<dbReference type="Proteomes" id="UP000217446">
    <property type="component" value="Unassembled WGS sequence"/>
</dbReference>
<feature type="DNA-binding region" description="H-T-H motif" evidence="4">
    <location>
        <begin position="36"/>
        <end position="55"/>
    </location>
</feature>
<dbReference type="EMBL" id="BDQI01000023">
    <property type="protein sequence ID" value="GAX56113.1"/>
    <property type="molecule type" value="Genomic_DNA"/>
</dbReference>
<feature type="domain" description="HTH tetR-type" evidence="5">
    <location>
        <begin position="13"/>
        <end position="73"/>
    </location>
</feature>
<reference evidence="7" key="1">
    <citation type="submission" date="2017-05" db="EMBL/GenBank/DDBJ databases">
        <title>Streptomyces olivochromogenes NBRC 3561 whole genome shotgun sequence.</title>
        <authorList>
            <person name="Dohra H."/>
            <person name="Kodani S."/>
        </authorList>
    </citation>
    <scope>NUCLEOTIDE SEQUENCE [LARGE SCALE GENOMIC DNA]</scope>
    <source>
        <strain evidence="7">NBRC 3561</strain>
    </source>
</reference>
<evidence type="ECO:0000256" key="1">
    <source>
        <dbReference type="ARBA" id="ARBA00023015"/>
    </source>
</evidence>
<dbReference type="InterPro" id="IPR011075">
    <property type="entry name" value="TetR_C"/>
</dbReference>
<dbReference type="PANTHER" id="PTHR30055">
    <property type="entry name" value="HTH-TYPE TRANSCRIPTIONAL REGULATOR RUTR"/>
    <property type="match status" value="1"/>
</dbReference>
<keyword evidence="3" id="KW-0804">Transcription</keyword>
<dbReference type="Gene3D" id="1.10.10.60">
    <property type="entry name" value="Homeodomain-like"/>
    <property type="match status" value="1"/>
</dbReference>
<proteinExistence type="predicted"/>
<accession>A0A250VPF8</accession>
<dbReference type="Pfam" id="PF00440">
    <property type="entry name" value="TetR_N"/>
    <property type="match status" value="1"/>
</dbReference>
<keyword evidence="2 4" id="KW-0238">DNA-binding</keyword>
<keyword evidence="1" id="KW-0805">Transcription regulation</keyword>
<dbReference type="SUPFAM" id="SSF48498">
    <property type="entry name" value="Tetracyclin repressor-like, C-terminal domain"/>
    <property type="match status" value="1"/>
</dbReference>
<evidence type="ECO:0000313" key="7">
    <source>
        <dbReference type="Proteomes" id="UP000217446"/>
    </source>
</evidence>
<dbReference type="InterPro" id="IPR050109">
    <property type="entry name" value="HTH-type_TetR-like_transc_reg"/>
</dbReference>
<sequence>METAARRTRRRTPEREAEFCGTVLELLREVGYDTLTMDTVAARTRSSKATLYRQYGNKAQLVCQALRHAKPGDLEEIDTGTLRGDLHELVSRGDDCGMERDSALMQGLAMAVRANPDLRRAFKDLLIEPELRAVETMLRRAVDRGEVRADHPALAYVPHMLVGAFMARSLIEDRPPTPDFLAAYIDASVLPALGS</sequence>
<evidence type="ECO:0000313" key="6">
    <source>
        <dbReference type="EMBL" id="GAX56113.1"/>
    </source>
</evidence>
<evidence type="ECO:0000256" key="3">
    <source>
        <dbReference type="ARBA" id="ARBA00023163"/>
    </source>
</evidence>
<dbReference type="SUPFAM" id="SSF46689">
    <property type="entry name" value="Homeodomain-like"/>
    <property type="match status" value="1"/>
</dbReference>
<protein>
    <submittedName>
        <fullName evidence="6">TetR family transcriptional regulator</fullName>
    </submittedName>
</protein>
<dbReference type="Pfam" id="PF16859">
    <property type="entry name" value="TetR_C_11"/>
    <property type="match status" value="1"/>
</dbReference>
<gene>
    <name evidence="6" type="ORF">SO3561_07680</name>
</gene>
<dbReference type="PROSITE" id="PS50977">
    <property type="entry name" value="HTH_TETR_2"/>
    <property type="match status" value="1"/>
</dbReference>
<dbReference type="AlphaFoldDB" id="A0A250VPF8"/>